<reference evidence="2" key="1">
    <citation type="journal article" date="2010" name="Genome Biol.">
        <title>Genome sequence of the necrotrophic plant pathogen Pythium ultimum reveals original pathogenicity mechanisms and effector repertoire.</title>
        <authorList>
            <person name="Levesque C.A."/>
            <person name="Brouwer H."/>
            <person name="Cano L."/>
            <person name="Hamilton J.P."/>
            <person name="Holt C."/>
            <person name="Huitema E."/>
            <person name="Raffaele S."/>
            <person name="Robideau G.P."/>
            <person name="Thines M."/>
            <person name="Win J."/>
            <person name="Zerillo M.M."/>
            <person name="Beakes G.W."/>
            <person name="Boore J.L."/>
            <person name="Busam D."/>
            <person name="Dumas B."/>
            <person name="Ferriera S."/>
            <person name="Fuerstenberg S.I."/>
            <person name="Gachon C.M."/>
            <person name="Gaulin E."/>
            <person name="Govers F."/>
            <person name="Grenville-Briggs L."/>
            <person name="Horner N."/>
            <person name="Hostetler J."/>
            <person name="Jiang R.H."/>
            <person name="Johnson J."/>
            <person name="Krajaejun T."/>
            <person name="Lin H."/>
            <person name="Meijer H.J."/>
            <person name="Moore B."/>
            <person name="Morris P."/>
            <person name="Phuntmart V."/>
            <person name="Puiu D."/>
            <person name="Shetty J."/>
            <person name="Stajich J.E."/>
            <person name="Tripathy S."/>
            <person name="Wawra S."/>
            <person name="van West P."/>
            <person name="Whitty B.R."/>
            <person name="Coutinho P.M."/>
            <person name="Henrissat B."/>
            <person name="Martin F."/>
            <person name="Thomas P.D."/>
            <person name="Tyler B.M."/>
            <person name="De Vries R.P."/>
            <person name="Kamoun S."/>
            <person name="Yandell M."/>
            <person name="Tisserat N."/>
            <person name="Buell C.R."/>
        </authorList>
    </citation>
    <scope>NUCLEOTIDE SEQUENCE</scope>
    <source>
        <strain evidence="2">DAOM:BR144</strain>
    </source>
</reference>
<sequence length="74" mass="8254">MPDYPLLQRANNISHLGEPTKKANPALWESLNCTEYLLHVRALTSAAAVPVRHQQPSWSCFVMVAAAILYSLFT</sequence>
<protein>
    <submittedName>
        <fullName evidence="1">Uncharacterized protein</fullName>
    </submittedName>
</protein>
<dbReference type="AlphaFoldDB" id="K3X0X6"/>
<dbReference type="VEuPathDB" id="FungiDB:PYU1_G010852"/>
<dbReference type="EnsemblProtists" id="PYU1_T010875">
    <property type="protein sequence ID" value="PYU1_T010875"/>
    <property type="gene ID" value="PYU1_G010852"/>
</dbReference>
<evidence type="ECO:0000313" key="1">
    <source>
        <dbReference type="EnsemblProtists" id="PYU1_T010875"/>
    </source>
</evidence>
<accession>K3X0X6</accession>
<dbReference type="EMBL" id="GL376590">
    <property type="status" value="NOT_ANNOTATED_CDS"/>
    <property type="molecule type" value="Genomic_DNA"/>
</dbReference>
<reference evidence="1" key="3">
    <citation type="submission" date="2015-02" db="UniProtKB">
        <authorList>
            <consortium name="EnsemblProtists"/>
        </authorList>
    </citation>
    <scope>IDENTIFICATION</scope>
    <source>
        <strain evidence="1">DAOM BR144</strain>
    </source>
</reference>
<evidence type="ECO:0000313" key="2">
    <source>
        <dbReference type="Proteomes" id="UP000019132"/>
    </source>
</evidence>
<dbReference type="InParanoid" id="K3X0X6"/>
<reference evidence="2" key="2">
    <citation type="submission" date="2010-04" db="EMBL/GenBank/DDBJ databases">
        <authorList>
            <person name="Buell R."/>
            <person name="Hamilton J."/>
            <person name="Hostetler J."/>
        </authorList>
    </citation>
    <scope>NUCLEOTIDE SEQUENCE [LARGE SCALE GENOMIC DNA]</scope>
    <source>
        <strain evidence="2">DAOM:BR144</strain>
    </source>
</reference>
<dbReference type="HOGENOM" id="CLU_2693232_0_0_1"/>
<organism evidence="1 2">
    <name type="scientific">Globisporangium ultimum (strain ATCC 200006 / CBS 805.95 / DAOM BR144)</name>
    <name type="common">Pythium ultimum</name>
    <dbReference type="NCBI Taxonomy" id="431595"/>
    <lineage>
        <taxon>Eukaryota</taxon>
        <taxon>Sar</taxon>
        <taxon>Stramenopiles</taxon>
        <taxon>Oomycota</taxon>
        <taxon>Peronosporomycetes</taxon>
        <taxon>Pythiales</taxon>
        <taxon>Pythiaceae</taxon>
        <taxon>Globisporangium</taxon>
    </lineage>
</organism>
<dbReference type="Proteomes" id="UP000019132">
    <property type="component" value="Unassembled WGS sequence"/>
</dbReference>
<name>K3X0X6_GLOUD</name>
<keyword evidence="2" id="KW-1185">Reference proteome</keyword>
<proteinExistence type="predicted"/>